<keyword evidence="7" id="KW-1185">Reference proteome</keyword>
<organism evidence="6 7">
    <name type="scientific">Perkinsus olseni</name>
    <name type="common">Perkinsus atlanticus</name>
    <dbReference type="NCBI Taxonomy" id="32597"/>
    <lineage>
        <taxon>Eukaryota</taxon>
        <taxon>Sar</taxon>
        <taxon>Alveolata</taxon>
        <taxon>Perkinsozoa</taxon>
        <taxon>Perkinsea</taxon>
        <taxon>Perkinsida</taxon>
        <taxon>Perkinsidae</taxon>
        <taxon>Perkinsus</taxon>
    </lineage>
</organism>
<dbReference type="GO" id="GO:0016226">
    <property type="term" value="P:iron-sulfur cluster assembly"/>
    <property type="evidence" value="ECO:0007669"/>
    <property type="project" value="UniProtKB-UniRule"/>
</dbReference>
<feature type="region of interest" description="Disordered" evidence="5">
    <location>
        <begin position="891"/>
        <end position="938"/>
    </location>
</feature>
<gene>
    <name evidence="6" type="primary">CIAO1_4</name>
    <name evidence="6" type="ORF">FOZ63_025741</name>
</gene>
<dbReference type="SMART" id="SM00320">
    <property type="entry name" value="WD40"/>
    <property type="match status" value="7"/>
</dbReference>
<dbReference type="InterPro" id="IPR001680">
    <property type="entry name" value="WD40_rpt"/>
</dbReference>
<proteinExistence type="inferred from homology"/>
<keyword evidence="1 4" id="KW-0853">WD repeat</keyword>
<dbReference type="Proteomes" id="UP000553632">
    <property type="component" value="Unassembled WGS sequence"/>
</dbReference>
<sequence length="1013" mass="108896">MSSPVLCCVDTQAVRTGVLWSAAWRPASSPLLAVCGQGPEVRLYAVPQPTEGKEDDSQQEAGTPQLKLVKTITTNHSRTLRRVNWLQDGKTLVVACFDASVSLWAVEGSDPENLLVRHKATIQGHENEVKHACFSPSGRYLATCSRDKTVWVWEECDVLPERQVDEDEDTPVEGQEIDFECVGILQAHSQDVKSIAWHPCDDNVLFSASYDDTIRVWSRSPDGGGDDDWHCIQTLKGNETTVWSLSLIDAGCQPLMLSVAGDGAIKAWLQQPKQEGDVPLELPQGPLGLTNWYTAQAFSGYTRSAAVRVEANRPTWECVDTAHVGNGLPVYDVDTVLDPSDGTIIAATAGGDNSVRIFAYTLSSTGGRMSARHEEVADSAKLMGRRQAHISDVNSVAFLPDRQPDGSWLLATVCSTYNGHENEAYKVKYWADLVSTVLQYEGGVATTCIEIRKARTARPPVVVDESTSPFSAASNDLRTDTEADQECAALWSAFDATAADGDSVKSGLMSKITGLAMGLLWSSAGTASDGNKSVSDDTIVFSVQQLSQLAARVLRRASSYDNSVLTLQEFDLIVEEELTAMRMTAVEFGMSVQGCGKARGAVLAYMASVDKAAVFCDTVGAASEMLRGVKVGGPAAATPAEKAHLVHRIALERIDTMEESLTAAWSKADGRAREHLRAGRKPLALQALKERSLLQGRLDELGKYRLQLQSTSGVTATAEIQSIVVEALSASTMMAKKQKVHLDQVDQLAEDMQEVREDIDLVSDAIAAMSLNGGTAAAEEDPELQAELDKIMEEQRDIDVVTAKAQVAAAPSVPTEAVGGEPSKSSTDDSKADTSLILSSSSVHGAELLKRGGEAIHALRLLLLCQAFISAPIIEHFMGCGSSFERSRPLEEPVVASQRSNQGELAAADDRPSTGMAPQRTEEQPSSPAPPDVDEAPVASTNGVLTHLELPVAETNTVQPPEESAAVDFPTALPQLISSQPGRDELPIEVVLSRLLLAQAYRTIVECSHDELP</sequence>
<name>A0A7J6T2I0_PEROL</name>
<dbReference type="AlphaFoldDB" id="A0A7J6T2I0"/>
<evidence type="ECO:0000313" key="7">
    <source>
        <dbReference type="Proteomes" id="UP000553632"/>
    </source>
</evidence>
<dbReference type="PROSITE" id="PS50082">
    <property type="entry name" value="WD_REPEATS_2"/>
    <property type="match status" value="3"/>
</dbReference>
<dbReference type="GO" id="GO:0097361">
    <property type="term" value="C:cytosolic [4Fe-4S] assembly targeting complex"/>
    <property type="evidence" value="ECO:0007669"/>
    <property type="project" value="InterPro"/>
</dbReference>
<dbReference type="Pfam" id="PF00400">
    <property type="entry name" value="WD40"/>
    <property type="match status" value="3"/>
</dbReference>
<evidence type="ECO:0000256" key="2">
    <source>
        <dbReference type="ARBA" id="ARBA00022737"/>
    </source>
</evidence>
<evidence type="ECO:0000256" key="4">
    <source>
        <dbReference type="PROSITE-ProRule" id="PRU00221"/>
    </source>
</evidence>
<feature type="repeat" description="WD" evidence="4">
    <location>
        <begin position="185"/>
        <end position="218"/>
    </location>
</feature>
<comment type="caution">
    <text evidence="6">The sequence shown here is derived from an EMBL/GenBank/DDBJ whole genome shotgun (WGS) entry which is preliminary data.</text>
</comment>
<accession>A0A7J6T2I0</accession>
<dbReference type="PANTHER" id="PTHR19920">
    <property type="entry name" value="WD40 PROTEIN CIAO1"/>
    <property type="match status" value="1"/>
</dbReference>
<dbReference type="PANTHER" id="PTHR19920:SF0">
    <property type="entry name" value="CYTOSOLIC IRON-SULFUR PROTEIN ASSEMBLY PROTEIN CIAO1-RELATED"/>
    <property type="match status" value="1"/>
</dbReference>
<dbReference type="EMBL" id="JABANO010014070">
    <property type="protein sequence ID" value="KAF4739201.1"/>
    <property type="molecule type" value="Genomic_DNA"/>
</dbReference>
<feature type="repeat" description="WD" evidence="4">
    <location>
        <begin position="122"/>
        <end position="154"/>
    </location>
</feature>
<dbReference type="Gene3D" id="2.130.10.10">
    <property type="entry name" value="YVTN repeat-like/Quinoprotein amine dehydrogenase"/>
    <property type="match status" value="1"/>
</dbReference>
<reference evidence="6 7" key="1">
    <citation type="submission" date="2020-04" db="EMBL/GenBank/DDBJ databases">
        <title>Perkinsus olseni comparative genomics.</title>
        <authorList>
            <person name="Bogema D.R."/>
        </authorList>
    </citation>
    <scope>NUCLEOTIDE SEQUENCE [LARGE SCALE GENOMIC DNA]</scope>
    <source>
        <strain evidence="6 7">ATCC PRA-207</strain>
    </source>
</reference>
<evidence type="ECO:0000256" key="5">
    <source>
        <dbReference type="SAM" id="MobiDB-lite"/>
    </source>
</evidence>
<dbReference type="InterPro" id="IPR015943">
    <property type="entry name" value="WD40/YVTN_repeat-like_dom_sf"/>
</dbReference>
<feature type="region of interest" description="Disordered" evidence="5">
    <location>
        <begin position="811"/>
        <end position="833"/>
    </location>
</feature>
<comment type="function">
    <text evidence="3">Essential component of the cytosolic iron-sulfur (Fe/S) protein assembly machinery. Required for the maturation of extramitochondrial Fe/S proteins.</text>
</comment>
<keyword evidence="2" id="KW-0677">Repeat</keyword>
<protein>
    <recommendedName>
        <fullName evidence="3">Probable cytosolic iron-sulfur protein assembly protein CIAO1 homolog</fullName>
    </recommendedName>
</protein>
<dbReference type="InterPro" id="IPR036322">
    <property type="entry name" value="WD40_repeat_dom_sf"/>
</dbReference>
<dbReference type="PROSITE" id="PS50294">
    <property type="entry name" value="WD_REPEATS_REGION"/>
    <property type="match status" value="2"/>
</dbReference>
<dbReference type="SUPFAM" id="SSF50978">
    <property type="entry name" value="WD40 repeat-like"/>
    <property type="match status" value="1"/>
</dbReference>
<dbReference type="GO" id="GO:0007034">
    <property type="term" value="P:vacuolar transport"/>
    <property type="evidence" value="ECO:0007669"/>
    <property type="project" value="InterPro"/>
</dbReference>
<dbReference type="HAMAP" id="MF_03037">
    <property type="entry name" value="ciao1"/>
    <property type="match status" value="1"/>
</dbReference>
<evidence type="ECO:0000313" key="6">
    <source>
        <dbReference type="EMBL" id="KAF4739201.1"/>
    </source>
</evidence>
<evidence type="ECO:0000256" key="1">
    <source>
        <dbReference type="ARBA" id="ARBA00022574"/>
    </source>
</evidence>
<dbReference type="InterPro" id="IPR028608">
    <property type="entry name" value="CIAO1/Cia1"/>
</dbReference>
<comment type="similarity">
    <text evidence="3">Belongs to the WD repeat CIA1 family.</text>
</comment>
<dbReference type="InterPro" id="IPR005024">
    <property type="entry name" value="Snf7_fam"/>
</dbReference>
<feature type="repeat" description="WD" evidence="4">
    <location>
        <begin position="73"/>
        <end position="114"/>
    </location>
</feature>
<evidence type="ECO:0000256" key="3">
    <source>
        <dbReference type="HAMAP-Rule" id="MF_03037"/>
    </source>
</evidence>
<dbReference type="Pfam" id="PF03357">
    <property type="entry name" value="Snf7"/>
    <property type="match status" value="1"/>
</dbReference>